<comment type="subcellular location">
    <subcellularLocation>
        <location evidence="1">Cell membrane</location>
        <topology evidence="1">Multi-pass membrane protein</topology>
    </subcellularLocation>
</comment>
<keyword evidence="5 9" id="KW-0812">Transmembrane</keyword>
<evidence type="ECO:0000256" key="8">
    <source>
        <dbReference type="SAM" id="MobiDB-lite"/>
    </source>
</evidence>
<keyword evidence="11" id="KW-1185">Reference proteome</keyword>
<organism evidence="10 11">
    <name type="scientific">Actinoplanes siamensis</name>
    <dbReference type="NCBI Taxonomy" id="1223317"/>
    <lineage>
        <taxon>Bacteria</taxon>
        <taxon>Bacillati</taxon>
        <taxon>Actinomycetota</taxon>
        <taxon>Actinomycetes</taxon>
        <taxon>Micromonosporales</taxon>
        <taxon>Micromonosporaceae</taxon>
        <taxon>Actinoplanes</taxon>
    </lineage>
</organism>
<sequence>MGTLYRTRARPRDVAALAAATLATGASFGAITIAYGLPAWLPSLMSTVVFAGGAQFLAAGLLAAGNPVAAVLAGLLLNARHLPFGLAVADTLGPRWRDRLIGSHLMTDEVVAFTLAEETPAARRRIYWLVAVALVIAWNIGTVLGVLLGGVTGDPDTWGLDAAFPAALLALILPSLKDRDTRRVALSGAAAAVLLTPVLPAGVPVLAALLGLLTLLRPARFTRAHAVAATPVDAHAVDAHAVGAAPAGADAGEIRAIEAHDGAARAEPIPSSRPDEPDLAVSEEPVPGRNPC</sequence>
<dbReference type="PANTHER" id="PTHR34979">
    <property type="entry name" value="INNER MEMBRANE PROTEIN YGAZ"/>
    <property type="match status" value="1"/>
</dbReference>
<feature type="transmembrane region" description="Helical" evidence="9">
    <location>
        <begin position="126"/>
        <end position="151"/>
    </location>
</feature>
<keyword evidence="3" id="KW-0813">Transport</keyword>
<dbReference type="EMBL" id="BOMW01000019">
    <property type="protein sequence ID" value="GIF04516.1"/>
    <property type="molecule type" value="Genomic_DNA"/>
</dbReference>
<comment type="caution">
    <text evidence="10">The sequence shown here is derived from an EMBL/GenBank/DDBJ whole genome shotgun (WGS) entry which is preliminary data.</text>
</comment>
<evidence type="ECO:0000256" key="6">
    <source>
        <dbReference type="ARBA" id="ARBA00022989"/>
    </source>
</evidence>
<evidence type="ECO:0000313" key="11">
    <source>
        <dbReference type="Proteomes" id="UP000629619"/>
    </source>
</evidence>
<reference evidence="10" key="1">
    <citation type="submission" date="2021-01" db="EMBL/GenBank/DDBJ databases">
        <title>Whole genome shotgun sequence of Actinoplanes siamensis NBRC 109076.</title>
        <authorList>
            <person name="Komaki H."/>
            <person name="Tamura T."/>
        </authorList>
    </citation>
    <scope>NUCLEOTIDE SEQUENCE</scope>
    <source>
        <strain evidence="10">NBRC 109076</strain>
    </source>
</reference>
<keyword evidence="7 9" id="KW-0472">Membrane</keyword>
<dbReference type="InterPro" id="IPR011606">
    <property type="entry name" value="Brnchd-chn_aa_trnsp_permease"/>
</dbReference>
<dbReference type="PANTHER" id="PTHR34979:SF1">
    <property type="entry name" value="INNER MEMBRANE PROTEIN YGAZ"/>
    <property type="match status" value="1"/>
</dbReference>
<dbReference type="Pfam" id="PF03591">
    <property type="entry name" value="AzlC"/>
    <property type="match status" value="1"/>
</dbReference>
<gene>
    <name evidence="10" type="ORF">Asi03nite_20540</name>
</gene>
<proteinExistence type="inferred from homology"/>
<keyword evidence="4" id="KW-1003">Cell membrane</keyword>
<comment type="similarity">
    <text evidence="2">Belongs to the AzlC family.</text>
</comment>
<dbReference type="RefSeq" id="WP_203678337.1">
    <property type="nucleotide sequence ID" value="NZ_BOMW01000019.1"/>
</dbReference>
<evidence type="ECO:0000313" key="10">
    <source>
        <dbReference type="EMBL" id="GIF04516.1"/>
    </source>
</evidence>
<evidence type="ECO:0000256" key="1">
    <source>
        <dbReference type="ARBA" id="ARBA00004651"/>
    </source>
</evidence>
<evidence type="ECO:0008006" key="12">
    <source>
        <dbReference type="Google" id="ProtNLM"/>
    </source>
</evidence>
<dbReference type="GO" id="GO:0005886">
    <property type="term" value="C:plasma membrane"/>
    <property type="evidence" value="ECO:0007669"/>
    <property type="project" value="UniProtKB-SubCell"/>
</dbReference>
<name>A0A919N542_9ACTN</name>
<feature type="transmembrane region" description="Helical" evidence="9">
    <location>
        <begin position="188"/>
        <end position="216"/>
    </location>
</feature>
<feature type="transmembrane region" description="Helical" evidence="9">
    <location>
        <begin position="157"/>
        <end position="176"/>
    </location>
</feature>
<accession>A0A919N542</accession>
<feature type="region of interest" description="Disordered" evidence="8">
    <location>
        <begin position="260"/>
        <end position="292"/>
    </location>
</feature>
<evidence type="ECO:0000256" key="5">
    <source>
        <dbReference type="ARBA" id="ARBA00022692"/>
    </source>
</evidence>
<protein>
    <recommendedName>
        <fullName evidence="12">4-azaleucine resistance transporter AzlC</fullName>
    </recommendedName>
</protein>
<keyword evidence="6 9" id="KW-1133">Transmembrane helix</keyword>
<dbReference type="GO" id="GO:1903785">
    <property type="term" value="P:L-valine transmembrane transport"/>
    <property type="evidence" value="ECO:0007669"/>
    <property type="project" value="TreeGrafter"/>
</dbReference>
<evidence type="ECO:0000256" key="7">
    <source>
        <dbReference type="ARBA" id="ARBA00023136"/>
    </source>
</evidence>
<evidence type="ECO:0000256" key="9">
    <source>
        <dbReference type="SAM" id="Phobius"/>
    </source>
</evidence>
<evidence type="ECO:0000256" key="3">
    <source>
        <dbReference type="ARBA" id="ARBA00022448"/>
    </source>
</evidence>
<feature type="transmembrane region" description="Helical" evidence="9">
    <location>
        <begin position="53"/>
        <end position="77"/>
    </location>
</feature>
<evidence type="ECO:0000256" key="2">
    <source>
        <dbReference type="ARBA" id="ARBA00010735"/>
    </source>
</evidence>
<dbReference type="AlphaFoldDB" id="A0A919N542"/>
<evidence type="ECO:0000256" key="4">
    <source>
        <dbReference type="ARBA" id="ARBA00022475"/>
    </source>
</evidence>
<dbReference type="Proteomes" id="UP000629619">
    <property type="component" value="Unassembled WGS sequence"/>
</dbReference>